<accession>A0A327R4D7</accession>
<keyword evidence="4" id="KW-1185">Reference proteome</keyword>
<protein>
    <submittedName>
        <fullName evidence="3">Putative autotransporter adhesin-like protein</fullName>
    </submittedName>
</protein>
<proteinExistence type="predicted"/>
<evidence type="ECO:0000256" key="1">
    <source>
        <dbReference type="SAM" id="Phobius"/>
    </source>
</evidence>
<evidence type="ECO:0000313" key="4">
    <source>
        <dbReference type="Proteomes" id="UP000249547"/>
    </source>
</evidence>
<dbReference type="PROSITE" id="PS51257">
    <property type="entry name" value="PROKAR_LIPOPROTEIN"/>
    <property type="match status" value="1"/>
</dbReference>
<keyword evidence="1" id="KW-0472">Membrane</keyword>
<feature type="domain" description="Putative auto-transporter adhesin head GIN" evidence="2">
    <location>
        <begin position="56"/>
        <end position="237"/>
    </location>
</feature>
<dbReference type="EMBL" id="QLLL01000001">
    <property type="protein sequence ID" value="RAJ10593.1"/>
    <property type="molecule type" value="Genomic_DNA"/>
</dbReference>
<comment type="caution">
    <text evidence="3">The sequence shown here is derived from an EMBL/GenBank/DDBJ whole genome shotgun (WGS) entry which is preliminary data.</text>
</comment>
<evidence type="ECO:0000259" key="2">
    <source>
        <dbReference type="Pfam" id="PF10988"/>
    </source>
</evidence>
<gene>
    <name evidence="3" type="ORF">LX64_00198</name>
</gene>
<name>A0A327R4D7_9BACT</name>
<dbReference type="Gene3D" id="2.160.20.120">
    <property type="match status" value="1"/>
</dbReference>
<reference evidence="3 4" key="1">
    <citation type="submission" date="2018-06" db="EMBL/GenBank/DDBJ databases">
        <title>Genomic Encyclopedia of Archaeal and Bacterial Type Strains, Phase II (KMG-II): from individual species to whole genera.</title>
        <authorList>
            <person name="Goeker M."/>
        </authorList>
    </citation>
    <scope>NUCLEOTIDE SEQUENCE [LARGE SCALE GENOMIC DNA]</scope>
    <source>
        <strain evidence="3 4">DSM 23857</strain>
    </source>
</reference>
<evidence type="ECO:0000313" key="3">
    <source>
        <dbReference type="EMBL" id="RAJ10593.1"/>
    </source>
</evidence>
<dbReference type="OrthoDB" id="5585143at2"/>
<keyword evidence="1" id="KW-1133">Transmembrane helix</keyword>
<feature type="transmembrane region" description="Helical" evidence="1">
    <location>
        <begin position="12"/>
        <end position="32"/>
    </location>
</feature>
<keyword evidence="1" id="KW-0812">Transmembrane</keyword>
<dbReference type="Proteomes" id="UP000249547">
    <property type="component" value="Unassembled WGS sequence"/>
</dbReference>
<dbReference type="InterPro" id="IPR021255">
    <property type="entry name" value="DUF2807"/>
</dbReference>
<dbReference type="AlphaFoldDB" id="A0A327R4D7"/>
<sequence>MKTSISKTVFITYTGLVTSLVISLLVIFGLILSGCVKENVVGSGRVITEQRPVNIFRDITMDGDFILHLKQGDDVPLKIEADDNLIRYIETYVSNQTLRIRVQPGIYFRRKSPIHIYLESRNYNSVVLSGSGDMYTDNTITNNAFSMDLNGSGSASLKMASLQVNASVNGSGNLRFEGDADRYRATVNGSGNIDGLGLNTRIANITINGSGNQRVSVKDEIDIKILGSGNVTYKGNPEIVKTQVTGSGKINKI</sequence>
<dbReference type="RefSeq" id="WP_111595732.1">
    <property type="nucleotide sequence ID" value="NZ_QLLL01000001.1"/>
</dbReference>
<dbReference type="PANTHER" id="PTHR39200">
    <property type="entry name" value="HYPOTHETICAL EXPORTED PROTEIN"/>
    <property type="match status" value="1"/>
</dbReference>
<organism evidence="3 4">
    <name type="scientific">Chitinophaga skermanii</name>
    <dbReference type="NCBI Taxonomy" id="331697"/>
    <lineage>
        <taxon>Bacteria</taxon>
        <taxon>Pseudomonadati</taxon>
        <taxon>Bacteroidota</taxon>
        <taxon>Chitinophagia</taxon>
        <taxon>Chitinophagales</taxon>
        <taxon>Chitinophagaceae</taxon>
        <taxon>Chitinophaga</taxon>
    </lineage>
</organism>
<dbReference type="Pfam" id="PF10988">
    <property type="entry name" value="DUF2807"/>
    <property type="match status" value="1"/>
</dbReference>
<dbReference type="PANTHER" id="PTHR39200:SF1">
    <property type="entry name" value="AUTO-TRANSPORTER ADHESIN HEAD GIN DOMAIN-CONTAINING PROTEIN-RELATED"/>
    <property type="match status" value="1"/>
</dbReference>